<evidence type="ECO:0000256" key="3">
    <source>
        <dbReference type="ARBA" id="ARBA00013220"/>
    </source>
</evidence>
<feature type="domain" description="Aminotransferase class I/classII large" evidence="9">
    <location>
        <begin position="121"/>
        <end position="479"/>
    </location>
</feature>
<dbReference type="RefSeq" id="XP_013758826.1">
    <property type="nucleotide sequence ID" value="XM_013903372.1"/>
</dbReference>
<dbReference type="Pfam" id="PF00155">
    <property type="entry name" value="Aminotran_1_2"/>
    <property type="match status" value="1"/>
</dbReference>
<keyword evidence="11" id="KW-1185">Reference proteome</keyword>
<dbReference type="GeneID" id="25564028"/>
<dbReference type="Proteomes" id="UP000054408">
    <property type="component" value="Unassembled WGS sequence"/>
</dbReference>
<dbReference type="CDD" id="cd06454">
    <property type="entry name" value="KBL_like"/>
    <property type="match status" value="1"/>
</dbReference>
<dbReference type="GO" id="GO:0017059">
    <property type="term" value="C:serine palmitoyltransferase complex"/>
    <property type="evidence" value="ECO:0007669"/>
    <property type="project" value="TreeGrafter"/>
</dbReference>
<dbReference type="Gene3D" id="3.40.640.10">
    <property type="entry name" value="Type I PLP-dependent aspartate aminotransferase-like (Major domain)"/>
    <property type="match status" value="1"/>
</dbReference>
<evidence type="ECO:0000256" key="7">
    <source>
        <dbReference type="RuleBase" id="RU003693"/>
    </source>
</evidence>
<keyword evidence="8" id="KW-1133">Transmembrane helix</keyword>
<dbReference type="EC" id="2.3.1.50" evidence="3"/>
<sequence length="492" mass="54152">MTMDHPQPPLYVAILTYLSYGVLIVFGHLRDFSRAGLTALGLRWLLRATSKDTRRPVGNEPGYCELLSDFDNFYTRRLYHRIQDCWNRPVCSAPGAYITLPERLSDDYNLSFKLTGKTHRCLNLGSYNYLGFAENHGPTIAAVTDATLTYGISSCGSRATAGNTRDHVELENLVARFLGKPAAMIFGMGFATNSTVIPALCGKGSLVISDTLNHSSIVQGCRVSGAKIKTFRHNDPDDLEAVLRHAIAYGQPRTHRPWKKIIVIVEGIYSMEGEICRLAEIVAVKKKYKAYLYLDEAHSIGALGATGRGVCEHTGVSPDDVDILMGTFTKSFGGVGGYIASTPELIQYLKSVCIGHLYANAMAPPVARMVQTTMKIIMGEDGTNDGQRRIHQLRDNANYFRRRLVEMGFVIYGDNDSPVVPLMLYYPCAIAAFSREALKRSLAVVVVGYPATPIIESRSRFCLSAAHTREDIDKALDAISDVGDVMGLKFNA</sequence>
<dbReference type="InterPro" id="IPR004839">
    <property type="entry name" value="Aminotransferase_I/II_large"/>
</dbReference>
<dbReference type="GO" id="GO:0046513">
    <property type="term" value="P:ceramide biosynthetic process"/>
    <property type="evidence" value="ECO:0007669"/>
    <property type="project" value="TreeGrafter"/>
</dbReference>
<dbReference type="EMBL" id="GL349450">
    <property type="protein sequence ID" value="KNC48257.1"/>
    <property type="molecule type" value="Genomic_DNA"/>
</dbReference>
<dbReference type="InterPro" id="IPR050087">
    <property type="entry name" value="AON_synthase_class-II"/>
</dbReference>
<dbReference type="PROSITE" id="PS00599">
    <property type="entry name" value="AA_TRANSFER_CLASS_2"/>
    <property type="match status" value="1"/>
</dbReference>
<dbReference type="GO" id="GO:0016020">
    <property type="term" value="C:membrane"/>
    <property type="evidence" value="ECO:0007669"/>
    <property type="project" value="GOC"/>
</dbReference>
<dbReference type="InterPro" id="IPR001917">
    <property type="entry name" value="Aminotrans_II_pyridoxalP_BS"/>
</dbReference>
<comment type="cofactor">
    <cofactor evidence="1 7">
        <name>pyridoxal 5'-phosphate</name>
        <dbReference type="ChEBI" id="CHEBI:597326"/>
    </cofactor>
</comment>
<dbReference type="GO" id="GO:0004758">
    <property type="term" value="F:serine C-palmitoyltransferase activity"/>
    <property type="evidence" value="ECO:0007669"/>
    <property type="project" value="UniProtKB-EC"/>
</dbReference>
<keyword evidence="8" id="KW-0472">Membrane</keyword>
<accession>A0A0L0D864</accession>
<evidence type="ECO:0000256" key="1">
    <source>
        <dbReference type="ARBA" id="ARBA00001933"/>
    </source>
</evidence>
<dbReference type="OMA" id="QPRANGC"/>
<dbReference type="Gene3D" id="3.90.1150.10">
    <property type="entry name" value="Aspartate Aminotransferase, domain 1"/>
    <property type="match status" value="1"/>
</dbReference>
<evidence type="ECO:0000259" key="9">
    <source>
        <dbReference type="Pfam" id="PF00155"/>
    </source>
</evidence>
<dbReference type="InterPro" id="IPR015424">
    <property type="entry name" value="PyrdxlP-dep_Trfase"/>
</dbReference>
<dbReference type="InterPro" id="IPR015421">
    <property type="entry name" value="PyrdxlP-dep_Trfase_major"/>
</dbReference>
<keyword evidence="8" id="KW-0812">Transmembrane</keyword>
<dbReference type="GO" id="GO:0030170">
    <property type="term" value="F:pyridoxal phosphate binding"/>
    <property type="evidence" value="ECO:0007669"/>
    <property type="project" value="InterPro"/>
</dbReference>
<dbReference type="OrthoDB" id="65434at2759"/>
<dbReference type="RefSeq" id="XP_013758825.1">
    <property type="nucleotide sequence ID" value="XM_013903371.1"/>
</dbReference>
<proteinExistence type="inferred from homology"/>
<comment type="similarity">
    <text evidence="2 7">Belongs to the class-II pyridoxal-phosphate-dependent aminotransferase family.</text>
</comment>
<keyword evidence="5 7" id="KW-0663">Pyridoxal phosphate</keyword>
<dbReference type="PANTHER" id="PTHR13693">
    <property type="entry name" value="CLASS II AMINOTRANSFERASE/8-AMINO-7-OXONONANOATE SYNTHASE"/>
    <property type="match status" value="1"/>
</dbReference>
<dbReference type="GO" id="GO:0046512">
    <property type="term" value="P:sphingosine biosynthetic process"/>
    <property type="evidence" value="ECO:0007669"/>
    <property type="project" value="TreeGrafter"/>
</dbReference>
<protein>
    <recommendedName>
        <fullName evidence="3">serine C-palmitoyltransferase</fullName>
        <ecNumber evidence="3">2.3.1.50</ecNumber>
    </recommendedName>
</protein>
<dbReference type="AlphaFoldDB" id="A0A0L0D864"/>
<organism evidence="10 11">
    <name type="scientific">Thecamonas trahens ATCC 50062</name>
    <dbReference type="NCBI Taxonomy" id="461836"/>
    <lineage>
        <taxon>Eukaryota</taxon>
        <taxon>Apusozoa</taxon>
        <taxon>Apusomonadida</taxon>
        <taxon>Apusomonadidae</taxon>
        <taxon>Thecamonas</taxon>
    </lineage>
</organism>
<dbReference type="STRING" id="461836.A0A0L0D864"/>
<name>A0A0L0D864_THETB</name>
<evidence type="ECO:0000256" key="8">
    <source>
        <dbReference type="SAM" id="Phobius"/>
    </source>
</evidence>
<evidence type="ECO:0000313" key="10">
    <source>
        <dbReference type="EMBL" id="KNC48256.1"/>
    </source>
</evidence>
<evidence type="ECO:0000256" key="5">
    <source>
        <dbReference type="ARBA" id="ARBA00022898"/>
    </source>
</evidence>
<dbReference type="eggNOG" id="KOG1357">
    <property type="taxonomic scope" value="Eukaryota"/>
</dbReference>
<keyword evidence="4 10" id="KW-0808">Transferase</keyword>
<evidence type="ECO:0000256" key="2">
    <source>
        <dbReference type="ARBA" id="ARBA00008392"/>
    </source>
</evidence>
<feature type="transmembrane region" description="Helical" evidence="8">
    <location>
        <begin position="12"/>
        <end position="29"/>
    </location>
</feature>
<gene>
    <name evidence="10" type="ORF">AMSG_04488</name>
</gene>
<dbReference type="InterPro" id="IPR015422">
    <property type="entry name" value="PyrdxlP-dep_Trfase_small"/>
</dbReference>
<evidence type="ECO:0000313" key="11">
    <source>
        <dbReference type="Proteomes" id="UP000054408"/>
    </source>
</evidence>
<evidence type="ECO:0000256" key="6">
    <source>
        <dbReference type="ARBA" id="ARBA00048528"/>
    </source>
</evidence>
<dbReference type="PANTHER" id="PTHR13693:SF3">
    <property type="entry name" value="LD36009P"/>
    <property type="match status" value="1"/>
</dbReference>
<dbReference type="SUPFAM" id="SSF53383">
    <property type="entry name" value="PLP-dependent transferases"/>
    <property type="match status" value="1"/>
</dbReference>
<reference evidence="10 11" key="1">
    <citation type="submission" date="2010-05" db="EMBL/GenBank/DDBJ databases">
        <title>The Genome Sequence of Thecamonas trahens ATCC 50062.</title>
        <authorList>
            <consortium name="The Broad Institute Genome Sequencing Platform"/>
            <person name="Russ C."/>
            <person name="Cuomo C."/>
            <person name="Shea T."/>
            <person name="Young S.K."/>
            <person name="Zeng Q."/>
            <person name="Koehrsen M."/>
            <person name="Haas B."/>
            <person name="Borodovsky M."/>
            <person name="Guigo R."/>
            <person name="Alvarado L."/>
            <person name="Berlin A."/>
            <person name="Bochicchio J."/>
            <person name="Borenstein D."/>
            <person name="Chapman S."/>
            <person name="Chen Z."/>
            <person name="Freedman E."/>
            <person name="Gellesch M."/>
            <person name="Goldberg J."/>
            <person name="Griggs A."/>
            <person name="Gujja S."/>
            <person name="Heilman E."/>
            <person name="Heiman D."/>
            <person name="Hepburn T."/>
            <person name="Howarth C."/>
            <person name="Jen D."/>
            <person name="Larson L."/>
            <person name="Mehta T."/>
            <person name="Park D."/>
            <person name="Pearson M."/>
            <person name="Roberts A."/>
            <person name="Saif S."/>
            <person name="Shenoy N."/>
            <person name="Sisk P."/>
            <person name="Stolte C."/>
            <person name="Sykes S."/>
            <person name="Thomson T."/>
            <person name="Walk T."/>
            <person name="White J."/>
            <person name="Yandava C."/>
            <person name="Burger G."/>
            <person name="Gray M.W."/>
            <person name="Holland P.W.H."/>
            <person name="King N."/>
            <person name="Lang F.B.F."/>
            <person name="Roger A.J."/>
            <person name="Ruiz-Trillo I."/>
            <person name="Lander E."/>
            <person name="Nusbaum C."/>
        </authorList>
    </citation>
    <scope>NUCLEOTIDE SEQUENCE [LARGE SCALE GENOMIC DNA]</scope>
    <source>
        <strain evidence="10 11">ATCC 50062</strain>
    </source>
</reference>
<evidence type="ECO:0000256" key="4">
    <source>
        <dbReference type="ARBA" id="ARBA00022679"/>
    </source>
</evidence>
<comment type="catalytic activity">
    <reaction evidence="6">
        <text>L-serine + hexadecanoyl-CoA + H(+) = 3-oxosphinganine + CO2 + CoA</text>
        <dbReference type="Rhea" id="RHEA:14761"/>
        <dbReference type="ChEBI" id="CHEBI:15378"/>
        <dbReference type="ChEBI" id="CHEBI:16526"/>
        <dbReference type="ChEBI" id="CHEBI:33384"/>
        <dbReference type="ChEBI" id="CHEBI:57287"/>
        <dbReference type="ChEBI" id="CHEBI:57379"/>
        <dbReference type="ChEBI" id="CHEBI:58299"/>
        <dbReference type="EC" id="2.3.1.50"/>
    </reaction>
</comment>
<dbReference type="EMBL" id="GL349450">
    <property type="protein sequence ID" value="KNC48256.1"/>
    <property type="molecule type" value="Genomic_DNA"/>
</dbReference>